<evidence type="ECO:0000256" key="7">
    <source>
        <dbReference type="ARBA" id="ARBA00023186"/>
    </source>
</evidence>
<dbReference type="InterPro" id="IPR042569">
    <property type="entry name" value="RAC_head_sf"/>
</dbReference>
<dbReference type="InterPro" id="IPR036869">
    <property type="entry name" value="J_dom_sf"/>
</dbReference>
<keyword evidence="7" id="KW-0143">Chaperone</keyword>
<accession>A0A6F9DC01</accession>
<keyword evidence="5" id="KW-0156">Chromatin regulator</keyword>
<dbReference type="Pfam" id="PF23082">
    <property type="entry name" value="Myb_DNA-binding_2"/>
    <property type="match status" value="1"/>
</dbReference>
<dbReference type="CDD" id="cd22249">
    <property type="entry name" value="UDM1_RNF168_RNF169-like"/>
    <property type="match status" value="1"/>
</dbReference>
<evidence type="ECO:0000256" key="6">
    <source>
        <dbReference type="ARBA" id="ARBA00023159"/>
    </source>
</evidence>
<dbReference type="PROSITE" id="PS50090">
    <property type="entry name" value="MYB_LIKE"/>
    <property type="match status" value="2"/>
</dbReference>
<evidence type="ECO:0000259" key="13">
    <source>
        <dbReference type="PROSITE" id="PS51294"/>
    </source>
</evidence>
<evidence type="ECO:0000313" key="14">
    <source>
        <dbReference type="EMBL" id="CAB3238879.1"/>
    </source>
</evidence>
<dbReference type="Pfam" id="PF00226">
    <property type="entry name" value="DnaJ"/>
    <property type="match status" value="1"/>
</dbReference>
<dbReference type="InterPro" id="IPR054076">
    <property type="entry name" value="ZUO1-like_ZHD"/>
</dbReference>
<dbReference type="InterPro" id="IPR009057">
    <property type="entry name" value="Homeodomain-like_sf"/>
</dbReference>
<feature type="region of interest" description="Disordered" evidence="9">
    <location>
        <begin position="411"/>
        <end position="437"/>
    </location>
</feature>
<evidence type="ECO:0000259" key="12">
    <source>
        <dbReference type="PROSITE" id="PS51293"/>
    </source>
</evidence>
<dbReference type="GO" id="GO:0030544">
    <property type="term" value="F:Hsp70 protein binding"/>
    <property type="evidence" value="ECO:0007669"/>
    <property type="project" value="InterPro"/>
</dbReference>
<keyword evidence="6" id="KW-0010">Activator</keyword>
<evidence type="ECO:0000256" key="4">
    <source>
        <dbReference type="ARBA" id="ARBA00022737"/>
    </source>
</evidence>
<dbReference type="SUPFAM" id="SSF46565">
    <property type="entry name" value="Chaperone J-domain"/>
    <property type="match status" value="1"/>
</dbReference>
<dbReference type="InterPro" id="IPR017884">
    <property type="entry name" value="SANT_dom"/>
</dbReference>
<feature type="domain" description="Myb-like" evidence="11">
    <location>
        <begin position="536"/>
        <end position="582"/>
    </location>
</feature>
<dbReference type="PANTHER" id="PTHR43999:SF1">
    <property type="entry name" value="DNAJ HOMOLOG SUBFAMILY C MEMBER 2"/>
    <property type="match status" value="1"/>
</dbReference>
<evidence type="ECO:0000259" key="10">
    <source>
        <dbReference type="PROSITE" id="PS50076"/>
    </source>
</evidence>
<dbReference type="PROSITE" id="PS51293">
    <property type="entry name" value="SANT"/>
    <property type="match status" value="1"/>
</dbReference>
<dbReference type="PROSITE" id="PS50076">
    <property type="entry name" value="DNAJ_2"/>
    <property type="match status" value="1"/>
</dbReference>
<feature type="region of interest" description="Disordered" evidence="9">
    <location>
        <begin position="295"/>
        <end position="337"/>
    </location>
</feature>
<gene>
    <name evidence="14" type="primary">Dnajc2</name>
</gene>
<evidence type="ECO:0000256" key="8">
    <source>
        <dbReference type="ARBA" id="ARBA00023242"/>
    </source>
</evidence>
<feature type="domain" description="J" evidence="10">
    <location>
        <begin position="74"/>
        <end position="147"/>
    </location>
</feature>
<dbReference type="GO" id="GO:0006450">
    <property type="term" value="P:regulation of translational fidelity"/>
    <property type="evidence" value="ECO:0007669"/>
    <property type="project" value="InterPro"/>
</dbReference>
<dbReference type="Gene3D" id="1.10.8.840">
    <property type="entry name" value="Ribosome-associated complex head domain"/>
    <property type="match status" value="1"/>
</dbReference>
<dbReference type="Pfam" id="PF16717">
    <property type="entry name" value="RAC_head"/>
    <property type="match status" value="1"/>
</dbReference>
<dbReference type="AlphaFoldDB" id="A0A6F9DC01"/>
<dbReference type="InterPro" id="IPR001005">
    <property type="entry name" value="SANT/Myb"/>
</dbReference>
<dbReference type="FunFam" id="1.10.10.60:FF:000180">
    <property type="entry name" value="DnaJ (Hsp40) homolog, subfamily C, member 2"/>
    <property type="match status" value="1"/>
</dbReference>
<comment type="subcellular location">
    <subcellularLocation>
        <location evidence="1">Cytoplasm</location>
        <location evidence="1">Cytosol</location>
    </subcellularLocation>
</comment>
<dbReference type="Gene3D" id="1.10.10.60">
    <property type="entry name" value="Homeodomain-like"/>
    <property type="match status" value="2"/>
</dbReference>
<dbReference type="InterPro" id="IPR044634">
    <property type="entry name" value="Zuotin/DnaJC2"/>
</dbReference>
<sequence>MSRSRNRGLTVAVAYTFPGPVGQLISDIQSHKLKRIKNNVEKQRQLGEVPNSEVVLEEYAELKSLDPDHWKDQDHYAVLGLPKLRHRATLEQIRNAYRKAVLKHHPDKRRRSGEQLINDNDDYFTCITRAYETLGSLETKRAYDSIDPQFDDDIPSANKNSRENFFEVFGPVFDLNSRWSVEQNVPFLGDKWSSIEEVDKFYEFWYNFNSWREYSYLDEENKEKAEDAYERRWMEKQNRAARATRKKEENQRIRQLVDNAYACDPRIKKYKDDEKRRREEEKVAKAEAIRKASEEKLAEERRLEQEKEDLRKQEEEESKRKQMEAKKEKDKEKKMLKKERQRLKAFCKKHNHFRESDSEQLEAMDKINHLCVDLSLLDIQKLNENIDKSDNVNSAKDLVEEQLNKLQARVDEERRKHLESTSGKVKNGTSSGDGKGGAKWSYEDLQILIKAVNLFPAGTNKRWDTVANYVNTHSSVKTRTGKECLGRAKNLKESELKAEANQKAFAKFQEKHLAETKKAVPTDDVITQRFDGPRAWSSDEQKRLEQALKTFPNSTPQRWDKIAESVTGRTKKECMLRYKELVEMVKAKKAMSQQGGKKT</sequence>
<feature type="domain" description="HTH myb-type" evidence="13">
    <location>
        <begin position="432"/>
        <end position="496"/>
    </location>
</feature>
<dbReference type="PANTHER" id="PTHR43999">
    <property type="entry name" value="DNAJ HOMOLOG SUBFAMILY C MEMBER 2"/>
    <property type="match status" value="1"/>
</dbReference>
<dbReference type="PROSITE" id="PS51294">
    <property type="entry name" value="HTH_MYB"/>
    <property type="match status" value="1"/>
</dbReference>
<dbReference type="Pfam" id="PF21884">
    <property type="entry name" value="ZUO1-like_ZHD"/>
    <property type="match status" value="1"/>
</dbReference>
<dbReference type="GO" id="GO:0043022">
    <property type="term" value="F:ribosome binding"/>
    <property type="evidence" value="ECO:0007669"/>
    <property type="project" value="InterPro"/>
</dbReference>
<keyword evidence="8" id="KW-0539">Nucleus</keyword>
<evidence type="ECO:0000256" key="9">
    <source>
        <dbReference type="SAM" id="MobiDB-lite"/>
    </source>
</evidence>
<dbReference type="Gene3D" id="1.10.287.110">
    <property type="entry name" value="DnaJ domain"/>
    <property type="match status" value="1"/>
</dbReference>
<protein>
    <recommendedName>
        <fullName evidence="2">DnaJ homolog subfamily C member 2</fullName>
    </recommendedName>
</protein>
<dbReference type="EMBL" id="LR784593">
    <property type="protein sequence ID" value="CAB3238879.1"/>
    <property type="molecule type" value="mRNA"/>
</dbReference>
<dbReference type="InterPro" id="IPR017930">
    <property type="entry name" value="Myb_dom"/>
</dbReference>
<evidence type="ECO:0000256" key="3">
    <source>
        <dbReference type="ARBA" id="ARBA00022490"/>
    </source>
</evidence>
<dbReference type="GO" id="GO:0005829">
    <property type="term" value="C:cytosol"/>
    <property type="evidence" value="ECO:0007669"/>
    <property type="project" value="UniProtKB-SubCell"/>
</dbReference>
<feature type="compositionally biased region" description="Polar residues" evidence="9">
    <location>
        <begin position="420"/>
        <end position="430"/>
    </location>
</feature>
<keyword evidence="3" id="KW-0963">Cytoplasm</keyword>
<evidence type="ECO:0000259" key="11">
    <source>
        <dbReference type="PROSITE" id="PS50090"/>
    </source>
</evidence>
<dbReference type="GO" id="GO:0006325">
    <property type="term" value="P:chromatin organization"/>
    <property type="evidence" value="ECO:0007669"/>
    <property type="project" value="UniProtKB-KW"/>
</dbReference>
<feature type="domain" description="SANT" evidence="12">
    <location>
        <begin position="531"/>
        <end position="586"/>
    </location>
</feature>
<dbReference type="SUPFAM" id="SSF46689">
    <property type="entry name" value="Homeodomain-like"/>
    <property type="match status" value="2"/>
</dbReference>
<keyword evidence="4" id="KW-0677">Repeat</keyword>
<reference evidence="14" key="1">
    <citation type="submission" date="2020-04" db="EMBL/GenBank/DDBJ databases">
        <authorList>
            <person name="Neveu A P."/>
        </authorList>
    </citation>
    <scope>NUCLEOTIDE SEQUENCE</scope>
    <source>
        <tissue evidence="14">Whole embryo</tissue>
    </source>
</reference>
<dbReference type="InterPro" id="IPR032003">
    <property type="entry name" value="RAC_head"/>
</dbReference>
<dbReference type="CDD" id="cd00167">
    <property type="entry name" value="SANT"/>
    <property type="match status" value="2"/>
</dbReference>
<dbReference type="CDD" id="cd06257">
    <property type="entry name" value="DnaJ"/>
    <property type="match status" value="1"/>
</dbReference>
<feature type="compositionally biased region" description="Basic and acidic residues" evidence="9">
    <location>
        <begin position="295"/>
        <end position="333"/>
    </location>
</feature>
<dbReference type="SMART" id="SM00717">
    <property type="entry name" value="SANT"/>
    <property type="match status" value="2"/>
</dbReference>
<evidence type="ECO:0000256" key="5">
    <source>
        <dbReference type="ARBA" id="ARBA00022853"/>
    </source>
</evidence>
<dbReference type="SMART" id="SM00271">
    <property type="entry name" value="DnaJ"/>
    <property type="match status" value="1"/>
</dbReference>
<name>A0A6F9DC01_9ASCI</name>
<dbReference type="Pfam" id="PF00249">
    <property type="entry name" value="Myb_DNA-binding"/>
    <property type="match status" value="1"/>
</dbReference>
<evidence type="ECO:0000256" key="1">
    <source>
        <dbReference type="ARBA" id="ARBA00004514"/>
    </source>
</evidence>
<evidence type="ECO:0000256" key="2">
    <source>
        <dbReference type="ARBA" id="ARBA00014469"/>
    </source>
</evidence>
<organism evidence="14">
    <name type="scientific">Phallusia mammillata</name>
    <dbReference type="NCBI Taxonomy" id="59560"/>
    <lineage>
        <taxon>Eukaryota</taxon>
        <taxon>Metazoa</taxon>
        <taxon>Chordata</taxon>
        <taxon>Tunicata</taxon>
        <taxon>Ascidiacea</taxon>
        <taxon>Phlebobranchia</taxon>
        <taxon>Ascidiidae</taxon>
        <taxon>Phallusia</taxon>
    </lineage>
</organism>
<feature type="domain" description="Myb-like" evidence="11">
    <location>
        <begin position="439"/>
        <end position="492"/>
    </location>
</feature>
<dbReference type="GO" id="GO:0051083">
    <property type="term" value="P:'de novo' cotranslational protein folding"/>
    <property type="evidence" value="ECO:0007669"/>
    <property type="project" value="InterPro"/>
</dbReference>
<proteinExistence type="evidence at transcript level"/>
<dbReference type="InterPro" id="IPR001623">
    <property type="entry name" value="DnaJ_domain"/>
</dbReference>